<feature type="transmembrane region" description="Helical" evidence="1">
    <location>
        <begin position="6"/>
        <end position="26"/>
    </location>
</feature>
<keyword evidence="3" id="KW-1185">Reference proteome</keyword>
<dbReference type="Proteomes" id="UP000241222">
    <property type="component" value="Unassembled WGS sequence"/>
</dbReference>
<comment type="caution">
    <text evidence="2">The sequence shown here is derived from an EMBL/GenBank/DDBJ whole genome shotgun (WGS) entry which is preliminary data.</text>
</comment>
<dbReference type="RefSeq" id="WP_107349135.1">
    <property type="nucleotide sequence ID" value="NZ_PYMH01000005.1"/>
</dbReference>
<name>A0A2T3IY37_9GAMM</name>
<keyword evidence="1" id="KW-1133">Transmembrane helix</keyword>
<evidence type="ECO:0000256" key="1">
    <source>
        <dbReference type="SAM" id="Phobius"/>
    </source>
</evidence>
<accession>A0A2T3IY37</accession>
<dbReference type="OrthoDB" id="9981467at2"/>
<evidence type="ECO:0000313" key="2">
    <source>
        <dbReference type="EMBL" id="PSU33501.1"/>
    </source>
</evidence>
<organism evidence="2 3">
    <name type="scientific">Photobacterium lutimaris</name>
    <dbReference type="NCBI Taxonomy" id="388278"/>
    <lineage>
        <taxon>Bacteria</taxon>
        <taxon>Pseudomonadati</taxon>
        <taxon>Pseudomonadota</taxon>
        <taxon>Gammaproteobacteria</taxon>
        <taxon>Vibrionales</taxon>
        <taxon>Vibrionaceae</taxon>
        <taxon>Photobacterium</taxon>
    </lineage>
</organism>
<evidence type="ECO:0008006" key="4">
    <source>
        <dbReference type="Google" id="ProtNLM"/>
    </source>
</evidence>
<dbReference type="AlphaFoldDB" id="A0A2T3IY37"/>
<reference evidence="2 3" key="1">
    <citation type="submission" date="2018-03" db="EMBL/GenBank/DDBJ databases">
        <title>Whole genome sequencing of Histamine producing bacteria.</title>
        <authorList>
            <person name="Butler K."/>
        </authorList>
    </citation>
    <scope>NUCLEOTIDE SEQUENCE [LARGE SCALE GENOMIC DNA]</scope>
    <source>
        <strain evidence="2 3">JCM 13586</strain>
    </source>
</reference>
<keyword evidence="1" id="KW-0812">Transmembrane</keyword>
<keyword evidence="1" id="KW-0472">Membrane</keyword>
<dbReference type="EMBL" id="PYMH01000005">
    <property type="protein sequence ID" value="PSU33501.1"/>
    <property type="molecule type" value="Genomic_DNA"/>
</dbReference>
<evidence type="ECO:0000313" key="3">
    <source>
        <dbReference type="Proteomes" id="UP000241222"/>
    </source>
</evidence>
<proteinExistence type="predicted"/>
<protein>
    <recommendedName>
        <fullName evidence="4">DUF2489 domain-containing protein</fullName>
    </recommendedName>
</protein>
<sequence length="144" mass="16655">MTKEEVTLYAAIVAACTSIVSLVFNSKLTILREKRMLLWSKELDRINELEEKAGLAVEIVLNYSSPSILKSDYPPVQQDLKYIAGRFARYPELSSTIRDLRQYCDITYGDKIDRQDFQESAEKVSHYYSSLIEECDKITKRDKT</sequence>
<dbReference type="PROSITE" id="PS51257">
    <property type="entry name" value="PROKAR_LIPOPROTEIN"/>
    <property type="match status" value="1"/>
</dbReference>
<gene>
    <name evidence="2" type="ORF">C9I99_12015</name>
</gene>